<name>A0AAE7SYS8_9BBAC</name>
<accession>A0AAE7SYS8</accession>
<evidence type="ECO:0000313" key="13">
    <source>
        <dbReference type="Proteomes" id="UP000829694"/>
    </source>
</evidence>
<dbReference type="GO" id="GO:0039693">
    <property type="term" value="P:viral DNA genome replication"/>
    <property type="evidence" value="ECO:0007669"/>
    <property type="project" value="UniProtKB-KW"/>
</dbReference>
<keyword evidence="8" id="KW-0238">DNA-binding</keyword>
<gene>
    <name evidence="12" type="primary">dna-pol</name>
    <name evidence="12" type="ORF">H4Q86_099</name>
</gene>
<evidence type="ECO:0000313" key="12">
    <source>
        <dbReference type="EMBL" id="QOD40062.1"/>
    </source>
</evidence>
<dbReference type="SMART" id="SM00486">
    <property type="entry name" value="POLBc"/>
    <property type="match status" value="1"/>
</dbReference>
<proteinExistence type="inferred from homology"/>
<keyword evidence="4" id="KW-0808">Transferase</keyword>
<dbReference type="InterPro" id="IPR006172">
    <property type="entry name" value="DNA-dir_DNA_pol_B"/>
</dbReference>
<dbReference type="PANTHER" id="PTHR10322:SF23">
    <property type="entry name" value="DNA POLYMERASE DELTA CATALYTIC SUBUNIT"/>
    <property type="match status" value="1"/>
</dbReference>
<feature type="domain" description="DNA-directed DNA polymerase family B multifunctional" evidence="10">
    <location>
        <begin position="513"/>
        <end position="886"/>
    </location>
</feature>
<keyword evidence="6" id="KW-0239">DNA-directed DNA polymerase</keyword>
<comment type="catalytic activity">
    <reaction evidence="9">
        <text>DNA(n) + a 2'-deoxyribonucleoside 5'-triphosphate = DNA(n+1) + diphosphate</text>
        <dbReference type="Rhea" id="RHEA:22508"/>
        <dbReference type="Rhea" id="RHEA-COMP:17339"/>
        <dbReference type="Rhea" id="RHEA-COMP:17340"/>
        <dbReference type="ChEBI" id="CHEBI:33019"/>
        <dbReference type="ChEBI" id="CHEBI:61560"/>
        <dbReference type="ChEBI" id="CHEBI:173112"/>
        <dbReference type="EC" id="2.7.7.7"/>
    </reaction>
</comment>
<evidence type="ECO:0000256" key="2">
    <source>
        <dbReference type="ARBA" id="ARBA00005755"/>
    </source>
</evidence>
<evidence type="ECO:0000256" key="8">
    <source>
        <dbReference type="ARBA" id="ARBA00023125"/>
    </source>
</evidence>
<protein>
    <recommendedName>
        <fullName evidence="3">DNA-directed DNA polymerase</fullName>
        <ecNumber evidence="3">2.7.7.7</ecNumber>
    </recommendedName>
</protein>
<comment type="similarity">
    <text evidence="2">Belongs to the DNA polymerase type-B family.</text>
</comment>
<evidence type="ECO:0000259" key="10">
    <source>
        <dbReference type="Pfam" id="PF00136"/>
    </source>
</evidence>
<organism evidence="12 13">
    <name type="scientific">Matsumuraeses phaseoli granulovirus</name>
    <dbReference type="NCBI Taxonomy" id="2760664"/>
    <lineage>
        <taxon>Viruses</taxon>
        <taxon>Viruses incertae sedis</taxon>
        <taxon>Naldaviricetes</taxon>
        <taxon>Lefavirales</taxon>
        <taxon>Baculoviridae</taxon>
        <taxon>Betabaculovirus</taxon>
        <taxon>Betabaculovirus maphaseoli</taxon>
    </lineage>
</organism>
<keyword evidence="13" id="KW-1185">Reference proteome</keyword>
<dbReference type="KEGG" id="vg:80539463"/>
<reference evidence="12" key="1">
    <citation type="journal article" date="2020" name="Viruses">
        <title>Genome Analysis of a Novel Clade b Betabaculovirus Isolated from the Legume Pest Matsumuraeses phaseoli (Lepidoptera: Tortricidae).</title>
        <authorList>
            <person name="Shu R."/>
            <person name="Meng Q."/>
            <person name="Miao L."/>
            <person name="Liang H."/>
            <person name="Chen J."/>
            <person name="Xu Y."/>
            <person name="Cheng L."/>
            <person name="Jin W."/>
            <person name="Qin Q."/>
            <person name="Zhang H."/>
        </authorList>
    </citation>
    <scope>NUCLEOTIDE SEQUENCE</scope>
    <source>
        <strain evidence="12">IOZ01</strain>
    </source>
</reference>
<dbReference type="SUPFAM" id="SSF56672">
    <property type="entry name" value="DNA/RNA polymerases"/>
    <property type="match status" value="1"/>
</dbReference>
<evidence type="ECO:0000256" key="1">
    <source>
        <dbReference type="ARBA" id="ARBA00002701"/>
    </source>
</evidence>
<dbReference type="EMBL" id="MT844067">
    <property type="protein sequence ID" value="QOD40062.1"/>
    <property type="molecule type" value="Genomic_DNA"/>
</dbReference>
<dbReference type="RefSeq" id="YP_010800817.1">
    <property type="nucleotide sequence ID" value="NC_076905.1"/>
</dbReference>
<dbReference type="Gene3D" id="3.90.1600.10">
    <property type="entry name" value="Palm domain of DNA polymerase"/>
    <property type="match status" value="1"/>
</dbReference>
<sequence>MTAAMKRKLSYTTTDGDKIRKLSVTTCTDFEICLDVNELIPKRLISFGVYYDNNEVFLITRLRYESGILYLFLTGYNDVQFYYRTMCTIYAYKRCFHNRTPCPNNCKSYKSMVVTGLKTRECHRSNIFKIDKASCKPKEPFLLDDFCTDENRVQMQLNVYEGDYIRFENGVQVNEMGCAVGSFNNIKKVPLEQLKKSIDVIVGSYDLETYTNLNTFSNAKVDPIITISYVLKTHNDTKRYCFINTQGESYSFNDPFESDEYIDGKVVVLPFDNERDMIAAFVLLLCKSNPDDIVDYNGDKFDLPYLLQRMVELEMNQKFIVRYDLPPTEMNTLRVNTKFGYSFDNFFLKYFNHLDVYQFIKNSGDASKVENLKLDTTAAYYLKVGKVELTVREMMTLYHKKQFAKIVKYNVRDSILPMKMFYKCKMANKLYADASLLYLTRDDSTLTIWRKINLALFNRAIINTTESGTLDQYFFNKCDLSKIMHGKSAKDFYVDQDAEEEKTEEGELVDYTNLDRPRVPVSQIPQDAVALCDLRTRIKYTGGKVLSPKPGYYNITFTFDFSQLYTSIMIHHKTCLSNLFYGSDNKLYLQHNSNAITSKFLLEMSEKRASYKKEMKKYSDTSFEYQMYDTWQNAAKLVCNSQYGWFGLCCKALANFITAQGRIKLTEAEQIIRGLSDNERIKTKWNLTALGLDVIYGDTDSNFVNIQMKEEDLTRLGMDGLRQLIVEDILEPLNTTWNGAFKMELENIMQCMLIKGKKAYMCIKQNGQLYKRGFNVKKDSPLFLRQAFDDVILKLLTRHSLDCVLNGLVCTLKTKRDNFEAANCEEYSFSQTLNETKNGGDGEAVTIAYLLYMQLRNNANTKYVPSSGDRIPYLLMDKLGKNVRDKVKPTQLIVADDMLNWSKHLGIVCTFLNDIMSMVGNDSLFVYAFETVCQYYQRDQRFGVVYPTLKQLTVSRIKDILCKEMNIKDKKKLLDTQVEDTLERNEQKYIHSHEFTMTTQPPKYTHSIKGFDTNNCPVCNSSGVAAVEKKMVLNLIPPKPTEKNKSKSKIKKC</sequence>
<dbReference type="GO" id="GO:0003677">
    <property type="term" value="F:DNA binding"/>
    <property type="evidence" value="ECO:0007669"/>
    <property type="project" value="UniProtKB-KW"/>
</dbReference>
<dbReference type="InterPro" id="IPR012337">
    <property type="entry name" value="RNaseH-like_sf"/>
</dbReference>
<dbReference type="GO" id="GO:0003887">
    <property type="term" value="F:DNA-directed DNA polymerase activity"/>
    <property type="evidence" value="ECO:0007669"/>
    <property type="project" value="UniProtKB-KW"/>
</dbReference>
<dbReference type="InterPro" id="IPR050240">
    <property type="entry name" value="DNA_pol_type-B"/>
</dbReference>
<dbReference type="Pfam" id="PF03104">
    <property type="entry name" value="DNA_pol_B_exo1"/>
    <property type="match status" value="1"/>
</dbReference>
<keyword evidence="5" id="KW-0548">Nucleotidyltransferase</keyword>
<dbReference type="PANTHER" id="PTHR10322">
    <property type="entry name" value="DNA POLYMERASE CATALYTIC SUBUNIT"/>
    <property type="match status" value="1"/>
</dbReference>
<evidence type="ECO:0000259" key="11">
    <source>
        <dbReference type="Pfam" id="PF03104"/>
    </source>
</evidence>
<dbReference type="Gene3D" id="3.30.420.10">
    <property type="entry name" value="Ribonuclease H-like superfamily/Ribonuclease H"/>
    <property type="match status" value="1"/>
</dbReference>
<evidence type="ECO:0000256" key="5">
    <source>
        <dbReference type="ARBA" id="ARBA00022695"/>
    </source>
</evidence>
<dbReference type="GO" id="GO:0006261">
    <property type="term" value="P:DNA-templated DNA replication"/>
    <property type="evidence" value="ECO:0007669"/>
    <property type="project" value="TreeGrafter"/>
</dbReference>
<keyword evidence="7" id="KW-1194">Viral DNA replication</keyword>
<dbReference type="PRINTS" id="PR00106">
    <property type="entry name" value="DNAPOLB"/>
</dbReference>
<dbReference type="InterPro" id="IPR043502">
    <property type="entry name" value="DNA/RNA_pol_sf"/>
</dbReference>
<dbReference type="Pfam" id="PF00136">
    <property type="entry name" value="DNA_pol_B"/>
    <property type="match status" value="1"/>
</dbReference>
<dbReference type="GeneID" id="80539463"/>
<dbReference type="InterPro" id="IPR006134">
    <property type="entry name" value="DNA-dir_DNA_pol_B_multi_dom"/>
</dbReference>
<dbReference type="GO" id="GO:0000166">
    <property type="term" value="F:nucleotide binding"/>
    <property type="evidence" value="ECO:0007669"/>
    <property type="project" value="InterPro"/>
</dbReference>
<evidence type="ECO:0000256" key="7">
    <source>
        <dbReference type="ARBA" id="ARBA00023109"/>
    </source>
</evidence>
<evidence type="ECO:0000256" key="6">
    <source>
        <dbReference type="ARBA" id="ARBA00022932"/>
    </source>
</evidence>
<dbReference type="EC" id="2.7.7.7" evidence="3"/>
<dbReference type="Proteomes" id="UP000829694">
    <property type="component" value="Segment"/>
</dbReference>
<feature type="domain" description="DNA-directed DNA polymerase family B exonuclease" evidence="11">
    <location>
        <begin position="198"/>
        <end position="375"/>
    </location>
</feature>
<dbReference type="InterPro" id="IPR006133">
    <property type="entry name" value="DNA-dir_DNA_pol_B_exonuc"/>
</dbReference>
<evidence type="ECO:0000256" key="9">
    <source>
        <dbReference type="ARBA" id="ARBA00049244"/>
    </source>
</evidence>
<evidence type="ECO:0000256" key="4">
    <source>
        <dbReference type="ARBA" id="ARBA00022679"/>
    </source>
</evidence>
<dbReference type="Gene3D" id="1.10.287.690">
    <property type="entry name" value="Helix hairpin bin"/>
    <property type="match status" value="1"/>
</dbReference>
<dbReference type="InterPro" id="IPR023211">
    <property type="entry name" value="DNA_pol_palm_dom_sf"/>
</dbReference>
<dbReference type="InterPro" id="IPR036397">
    <property type="entry name" value="RNaseH_sf"/>
</dbReference>
<comment type="function">
    <text evidence="1">Replicates the viral genome, host DNA polymerases cannot substitute for the viral enzyme in this process.</text>
</comment>
<keyword evidence="7" id="KW-0235">DNA replication</keyword>
<dbReference type="SUPFAM" id="SSF53098">
    <property type="entry name" value="Ribonuclease H-like"/>
    <property type="match status" value="1"/>
</dbReference>
<evidence type="ECO:0000256" key="3">
    <source>
        <dbReference type="ARBA" id="ARBA00012417"/>
    </source>
</evidence>